<feature type="region of interest" description="Disordered" evidence="7">
    <location>
        <begin position="773"/>
        <end position="797"/>
    </location>
</feature>
<dbReference type="PROSITE" id="PS51903">
    <property type="entry name" value="CLP_R"/>
    <property type="match status" value="1"/>
</dbReference>
<dbReference type="InterPro" id="IPR003593">
    <property type="entry name" value="AAA+_ATPase"/>
</dbReference>
<protein>
    <submittedName>
        <fullName evidence="9">ATP-dependent Clp protease ATP-binding subunit ClpA</fullName>
    </submittedName>
</protein>
<evidence type="ECO:0000256" key="1">
    <source>
        <dbReference type="ARBA" id="ARBA00022737"/>
    </source>
</evidence>
<organism evidence="9 10">
    <name type="scientific">Nannocystis bainbridge</name>
    <dbReference type="NCBI Taxonomy" id="2995303"/>
    <lineage>
        <taxon>Bacteria</taxon>
        <taxon>Pseudomonadati</taxon>
        <taxon>Myxococcota</taxon>
        <taxon>Polyangia</taxon>
        <taxon>Nannocystales</taxon>
        <taxon>Nannocystaceae</taxon>
        <taxon>Nannocystis</taxon>
    </lineage>
</organism>
<dbReference type="Gene3D" id="3.40.50.300">
    <property type="entry name" value="P-loop containing nucleotide triphosphate hydrolases"/>
    <property type="match status" value="2"/>
</dbReference>
<dbReference type="CDD" id="cd19499">
    <property type="entry name" value="RecA-like_ClpB_Hsp104-like"/>
    <property type="match status" value="1"/>
</dbReference>
<dbReference type="SUPFAM" id="SSF81923">
    <property type="entry name" value="Double Clp-N motif"/>
    <property type="match status" value="1"/>
</dbReference>
<dbReference type="Pfam" id="PF02861">
    <property type="entry name" value="Clp_N"/>
    <property type="match status" value="1"/>
</dbReference>
<dbReference type="PROSITE" id="PS00871">
    <property type="entry name" value="CLPAB_2"/>
    <property type="match status" value="1"/>
</dbReference>
<dbReference type="PROSITE" id="PS00870">
    <property type="entry name" value="CLPAB_1"/>
    <property type="match status" value="1"/>
</dbReference>
<evidence type="ECO:0000256" key="7">
    <source>
        <dbReference type="SAM" id="MobiDB-lite"/>
    </source>
</evidence>
<dbReference type="Pfam" id="PF17871">
    <property type="entry name" value="AAA_lid_9"/>
    <property type="match status" value="1"/>
</dbReference>
<feature type="domain" description="Clp R" evidence="8">
    <location>
        <begin position="1"/>
        <end position="144"/>
    </location>
</feature>
<dbReference type="Pfam" id="PF10431">
    <property type="entry name" value="ClpB_D2-small"/>
    <property type="match status" value="1"/>
</dbReference>
<evidence type="ECO:0000259" key="8">
    <source>
        <dbReference type="PROSITE" id="PS51903"/>
    </source>
</evidence>
<dbReference type="PANTHER" id="PTHR11638">
    <property type="entry name" value="ATP-DEPENDENT CLP PROTEASE"/>
    <property type="match status" value="1"/>
</dbReference>
<keyword evidence="4 6" id="KW-0143">Chaperone</keyword>
<dbReference type="InterPro" id="IPR013461">
    <property type="entry name" value="ClpA"/>
</dbReference>
<keyword evidence="1 5" id="KW-0677">Repeat</keyword>
<dbReference type="PANTHER" id="PTHR11638:SF111">
    <property type="entry name" value="ATP-DEPENDENT CLP PROTEASE ATP-BINDING SUBUNIT CLPA"/>
    <property type="match status" value="1"/>
</dbReference>
<accession>A0ABT5EBV0</accession>
<dbReference type="RefSeq" id="WP_272091878.1">
    <property type="nucleotide sequence ID" value="NZ_JAQNDL010000005.1"/>
</dbReference>
<dbReference type="SMART" id="SM00382">
    <property type="entry name" value="AAA"/>
    <property type="match status" value="2"/>
</dbReference>
<feature type="region of interest" description="Disordered" evidence="7">
    <location>
        <begin position="141"/>
        <end position="167"/>
    </location>
</feature>
<dbReference type="InterPro" id="IPR050130">
    <property type="entry name" value="ClpA_ClpB"/>
</dbReference>
<evidence type="ECO:0000256" key="6">
    <source>
        <dbReference type="RuleBase" id="RU004432"/>
    </source>
</evidence>
<dbReference type="Gene3D" id="1.10.1780.10">
    <property type="entry name" value="Clp, N-terminal domain"/>
    <property type="match status" value="1"/>
</dbReference>
<gene>
    <name evidence="9" type="primary">clpA</name>
    <name evidence="9" type="ORF">POL25_41030</name>
</gene>
<dbReference type="InterPro" id="IPR036628">
    <property type="entry name" value="Clp_N_dom_sf"/>
</dbReference>
<keyword evidence="9" id="KW-0378">Hydrolase</keyword>
<dbReference type="PRINTS" id="PR00300">
    <property type="entry name" value="CLPPROTEASEA"/>
</dbReference>
<evidence type="ECO:0000256" key="5">
    <source>
        <dbReference type="PROSITE-ProRule" id="PRU01251"/>
    </source>
</evidence>
<dbReference type="Pfam" id="PF00004">
    <property type="entry name" value="AAA"/>
    <property type="match status" value="1"/>
</dbReference>
<keyword evidence="10" id="KW-1185">Reference proteome</keyword>
<proteinExistence type="inferred from homology"/>
<dbReference type="GO" id="GO:0006508">
    <property type="term" value="P:proteolysis"/>
    <property type="evidence" value="ECO:0007669"/>
    <property type="project" value="UniProtKB-KW"/>
</dbReference>
<dbReference type="InterPro" id="IPR028299">
    <property type="entry name" value="ClpA/B_CS2"/>
</dbReference>
<dbReference type="InterPro" id="IPR004176">
    <property type="entry name" value="Clp_R_N"/>
</dbReference>
<comment type="caution">
    <text evidence="9">The sequence shown here is derived from an EMBL/GenBank/DDBJ whole genome shotgun (WGS) entry which is preliminary data.</text>
</comment>
<dbReference type="GO" id="GO:0005524">
    <property type="term" value="F:ATP binding"/>
    <property type="evidence" value="ECO:0007669"/>
    <property type="project" value="UniProtKB-KW"/>
</dbReference>
<evidence type="ECO:0000256" key="2">
    <source>
        <dbReference type="ARBA" id="ARBA00022741"/>
    </source>
</evidence>
<dbReference type="SUPFAM" id="SSF52540">
    <property type="entry name" value="P-loop containing nucleoside triphosphate hydrolases"/>
    <property type="match status" value="2"/>
</dbReference>
<feature type="compositionally biased region" description="Low complexity" evidence="7">
    <location>
        <begin position="782"/>
        <end position="797"/>
    </location>
</feature>
<evidence type="ECO:0000256" key="4">
    <source>
        <dbReference type="ARBA" id="ARBA00023186"/>
    </source>
</evidence>
<dbReference type="InterPro" id="IPR027417">
    <property type="entry name" value="P-loop_NTPase"/>
</dbReference>
<sequence length="797" mass="86425">MLSNELKQTINHAIADTQRRRHEYITLEHLLLALLDDASARKVLQACSADVDKMRGELEGFIEQNVERLPDDAEATVHQTIGVGRVLQRAILHVQGSGRTEVTGANLLIAIFAESESFAAYVLREHGVTRRDATLFLSHGIGKGSSERAPQGRPAPNPVGGEEDDDERVAGDPLGAYCVDLSAKAAAGKIELLIGRTQEIQRVVQVLCRRRKNNPVLVGEPGVGKTAVVEGLALRIHEGQVPAALLDAKLYALDMGAVLAGTKFRGQFEERLKAVIAALQKDPGAILFIDEIHTIVGAGATSGGTMDASNMLKPALASGELRCIGATTYKDFKQSFERDAALARRFQKVEILEPSVDDTIDILKGLRPAYEEHHAVSYNDEAIELCARLAHKYLRDRHLPDSAIDVMDETGAAVRLAAPPPPPAPAQSLQVTFNPGRPAPSPPRVAVGASDVEAVIARMARIPPKSVSTSDREVLQTLEKGLRNLVFGQDEAVATVTAAIKRSRAGLGRVDKPIGSFLFAGPTGVGKTELAKQLAGQLAVPLLRFDMSEYMEKHSVSRLIGAPPGYVGFDQGGLLTDAVSKNPHSVVILDEIEKAHPDLFAILLQVMDHATLTDNNGRKTDFRNVILIMTSNAGATDMTTRQVGFAEREGTRVGDPKAALERTFSPEFRNRLDRIVVFKSLPPEVILQVADKMLRELQLQLADRKVTFSFAEAARAWVARKGYDKLYGARPMARLLDEEIKAKLVDELLFGQLEHGGHVTVEVGADDTLTFRFDPPAPETTPAPEAKTPAKPESLLN</sequence>
<keyword evidence="9" id="KW-0645">Protease</keyword>
<dbReference type="NCBIfam" id="TIGR02639">
    <property type="entry name" value="ClpA"/>
    <property type="match status" value="1"/>
</dbReference>
<dbReference type="InterPro" id="IPR001270">
    <property type="entry name" value="ClpA/B"/>
</dbReference>
<reference evidence="9 10" key="1">
    <citation type="submission" date="2022-11" db="EMBL/GenBank/DDBJ databases">
        <title>Minimal conservation of predation-associated metabolite biosynthetic gene clusters underscores biosynthetic potential of Myxococcota including descriptions for ten novel species: Archangium lansinium sp. nov., Myxococcus landrumus sp. nov., Nannocystis bai.</title>
        <authorList>
            <person name="Ahearne A."/>
            <person name="Stevens C."/>
            <person name="Dowd S."/>
        </authorList>
    </citation>
    <scope>NUCLEOTIDE SEQUENCE [LARGE SCALE GENOMIC DNA]</scope>
    <source>
        <strain evidence="9 10">BB15-2</strain>
    </source>
</reference>
<dbReference type="InterPro" id="IPR018368">
    <property type="entry name" value="ClpA/B_CS1"/>
</dbReference>
<keyword evidence="2 6" id="KW-0547">Nucleotide-binding</keyword>
<keyword evidence="3 6" id="KW-0067">ATP-binding</keyword>
<dbReference type="CDD" id="cd00009">
    <property type="entry name" value="AAA"/>
    <property type="match status" value="1"/>
</dbReference>
<dbReference type="InterPro" id="IPR041546">
    <property type="entry name" value="ClpA/ClpB_AAA_lid"/>
</dbReference>
<evidence type="ECO:0000256" key="3">
    <source>
        <dbReference type="ARBA" id="ARBA00022840"/>
    </source>
</evidence>
<dbReference type="InterPro" id="IPR003959">
    <property type="entry name" value="ATPase_AAA_core"/>
</dbReference>
<dbReference type="Gene3D" id="1.10.8.60">
    <property type="match status" value="2"/>
</dbReference>
<evidence type="ECO:0000313" key="10">
    <source>
        <dbReference type="Proteomes" id="UP001221686"/>
    </source>
</evidence>
<evidence type="ECO:0000313" key="9">
    <source>
        <dbReference type="EMBL" id="MDC0723336.1"/>
    </source>
</evidence>
<dbReference type="InterPro" id="IPR019489">
    <property type="entry name" value="Clp_ATPase_C"/>
</dbReference>
<dbReference type="Pfam" id="PF07724">
    <property type="entry name" value="AAA_2"/>
    <property type="match status" value="1"/>
</dbReference>
<dbReference type="EMBL" id="JAQNDL010000005">
    <property type="protein sequence ID" value="MDC0723336.1"/>
    <property type="molecule type" value="Genomic_DNA"/>
</dbReference>
<name>A0ABT5EBV0_9BACT</name>
<dbReference type="SMART" id="SM01086">
    <property type="entry name" value="ClpB_D2-small"/>
    <property type="match status" value="1"/>
</dbReference>
<comment type="similarity">
    <text evidence="6">Belongs to the ClpA/ClpB family.</text>
</comment>
<dbReference type="Proteomes" id="UP001221686">
    <property type="component" value="Unassembled WGS sequence"/>
</dbReference>
<dbReference type="GO" id="GO:0008233">
    <property type="term" value="F:peptidase activity"/>
    <property type="evidence" value="ECO:0007669"/>
    <property type="project" value="UniProtKB-KW"/>
</dbReference>